<organism evidence="17 18">
    <name type="scientific">Symbiodinium necroappetens</name>
    <dbReference type="NCBI Taxonomy" id="1628268"/>
    <lineage>
        <taxon>Eukaryota</taxon>
        <taxon>Sar</taxon>
        <taxon>Alveolata</taxon>
        <taxon>Dinophyceae</taxon>
        <taxon>Suessiales</taxon>
        <taxon>Symbiodiniaceae</taxon>
        <taxon>Symbiodinium</taxon>
    </lineage>
</organism>
<dbReference type="SUPFAM" id="SSF52935">
    <property type="entry name" value="PK C-terminal domain-like"/>
    <property type="match status" value="1"/>
</dbReference>
<evidence type="ECO:0000256" key="9">
    <source>
        <dbReference type="ARBA" id="ARBA00022840"/>
    </source>
</evidence>
<dbReference type="InterPro" id="IPR036918">
    <property type="entry name" value="Pyrv_Knase_C_sf"/>
</dbReference>
<evidence type="ECO:0000256" key="14">
    <source>
        <dbReference type="SAM" id="MobiDB-lite"/>
    </source>
</evidence>
<evidence type="ECO:0000256" key="13">
    <source>
        <dbReference type="RuleBase" id="RU000504"/>
    </source>
</evidence>
<evidence type="ECO:0000256" key="10">
    <source>
        <dbReference type="ARBA" id="ARBA00022842"/>
    </source>
</evidence>
<dbReference type="UniPathway" id="UPA00109">
    <property type="reaction ID" value="UER00188"/>
</dbReference>
<evidence type="ECO:0000259" key="16">
    <source>
        <dbReference type="Pfam" id="PF02887"/>
    </source>
</evidence>
<dbReference type="Pfam" id="PF02887">
    <property type="entry name" value="PK_C"/>
    <property type="match status" value="1"/>
</dbReference>
<gene>
    <name evidence="17" type="primary">pyk</name>
    <name evidence="17" type="ORF">SNEC2469_LOCUS20842</name>
</gene>
<dbReference type="EMBL" id="CAJNJA010036619">
    <property type="protein sequence ID" value="CAE7722694.1"/>
    <property type="molecule type" value="Genomic_DNA"/>
</dbReference>
<evidence type="ECO:0000313" key="17">
    <source>
        <dbReference type="EMBL" id="CAE7722694.1"/>
    </source>
</evidence>
<dbReference type="InterPro" id="IPR015793">
    <property type="entry name" value="Pyrv_Knase_brl"/>
</dbReference>
<dbReference type="SUPFAM" id="SSF51621">
    <property type="entry name" value="Phosphoenolpyruvate/pyruvate domain"/>
    <property type="match status" value="1"/>
</dbReference>
<dbReference type="EC" id="2.7.1.40" evidence="4 13"/>
<dbReference type="Gene3D" id="3.40.1380.20">
    <property type="entry name" value="Pyruvate kinase, C-terminal domain"/>
    <property type="match status" value="1"/>
</dbReference>
<comment type="caution">
    <text evidence="17">The sequence shown here is derived from an EMBL/GenBank/DDBJ whole genome shotgun (WGS) entry which is preliminary data.</text>
</comment>
<dbReference type="GO" id="GO:0030955">
    <property type="term" value="F:potassium ion binding"/>
    <property type="evidence" value="ECO:0007669"/>
    <property type="project" value="InterPro"/>
</dbReference>
<reference evidence="17" key="1">
    <citation type="submission" date="2021-02" db="EMBL/GenBank/DDBJ databases">
        <authorList>
            <person name="Dougan E. K."/>
            <person name="Rhodes N."/>
            <person name="Thang M."/>
            <person name="Chan C."/>
        </authorList>
    </citation>
    <scope>NUCLEOTIDE SEQUENCE</scope>
</reference>
<dbReference type="Gene3D" id="3.20.20.60">
    <property type="entry name" value="Phosphoenolpyruvate-binding domains"/>
    <property type="match status" value="1"/>
</dbReference>
<dbReference type="Pfam" id="PF00224">
    <property type="entry name" value="PK"/>
    <property type="match status" value="1"/>
</dbReference>
<dbReference type="GO" id="GO:0000287">
    <property type="term" value="F:magnesium ion binding"/>
    <property type="evidence" value="ECO:0007669"/>
    <property type="project" value="InterPro"/>
</dbReference>
<keyword evidence="9" id="KW-0067">ATP-binding</keyword>
<dbReference type="InterPro" id="IPR018209">
    <property type="entry name" value="Pyrv_Knase_AS"/>
</dbReference>
<keyword evidence="7" id="KW-0547">Nucleotide-binding</keyword>
<keyword evidence="8 13" id="KW-0418">Kinase</keyword>
<dbReference type="InterPro" id="IPR001697">
    <property type="entry name" value="Pyr_Knase"/>
</dbReference>
<dbReference type="GO" id="GO:0004743">
    <property type="term" value="F:pyruvate kinase activity"/>
    <property type="evidence" value="ECO:0007669"/>
    <property type="project" value="UniProtKB-EC"/>
</dbReference>
<dbReference type="GO" id="GO:0005524">
    <property type="term" value="F:ATP binding"/>
    <property type="evidence" value="ECO:0007669"/>
    <property type="project" value="UniProtKB-KW"/>
</dbReference>
<evidence type="ECO:0000313" key="18">
    <source>
        <dbReference type="Proteomes" id="UP000601435"/>
    </source>
</evidence>
<keyword evidence="10 13" id="KW-0460">Magnesium</keyword>
<comment type="cofactor">
    <cofactor evidence="1">
        <name>K(+)</name>
        <dbReference type="ChEBI" id="CHEBI:29103"/>
    </cofactor>
</comment>
<protein>
    <recommendedName>
        <fullName evidence="4 13">Pyruvate kinase</fullName>
        <ecNumber evidence="4 13">2.7.1.40</ecNumber>
    </recommendedName>
</protein>
<evidence type="ECO:0000256" key="8">
    <source>
        <dbReference type="ARBA" id="ARBA00022777"/>
    </source>
</evidence>
<feature type="domain" description="Pyruvate kinase barrel" evidence="15">
    <location>
        <begin position="2"/>
        <end position="128"/>
    </location>
</feature>
<dbReference type="GO" id="GO:0016301">
    <property type="term" value="F:kinase activity"/>
    <property type="evidence" value="ECO:0007669"/>
    <property type="project" value="UniProtKB-KW"/>
</dbReference>
<comment type="similarity">
    <text evidence="3 13">Belongs to the pyruvate kinase family.</text>
</comment>
<evidence type="ECO:0000256" key="2">
    <source>
        <dbReference type="ARBA" id="ARBA00004997"/>
    </source>
</evidence>
<dbReference type="InterPro" id="IPR040442">
    <property type="entry name" value="Pyrv_kinase-like_dom_sf"/>
</dbReference>
<feature type="domain" description="Pyruvate kinase C-terminal" evidence="16">
    <location>
        <begin position="165"/>
        <end position="291"/>
    </location>
</feature>
<comment type="pathway">
    <text evidence="2 13">Carbohydrate degradation; glycolysis; pyruvate from D-glyceraldehyde 3-phosphate: step 5/5.</text>
</comment>
<proteinExistence type="inferred from homology"/>
<evidence type="ECO:0000256" key="11">
    <source>
        <dbReference type="ARBA" id="ARBA00023152"/>
    </source>
</evidence>
<comment type="catalytic activity">
    <reaction evidence="13">
        <text>pyruvate + ATP = phosphoenolpyruvate + ADP + H(+)</text>
        <dbReference type="Rhea" id="RHEA:18157"/>
        <dbReference type="ChEBI" id="CHEBI:15361"/>
        <dbReference type="ChEBI" id="CHEBI:15378"/>
        <dbReference type="ChEBI" id="CHEBI:30616"/>
        <dbReference type="ChEBI" id="CHEBI:58702"/>
        <dbReference type="ChEBI" id="CHEBI:456216"/>
        <dbReference type="EC" id="2.7.1.40"/>
    </reaction>
</comment>
<evidence type="ECO:0000256" key="12">
    <source>
        <dbReference type="ARBA" id="ARBA00023317"/>
    </source>
</evidence>
<dbReference type="InterPro" id="IPR015813">
    <property type="entry name" value="Pyrv/PenolPyrv_kinase-like_dom"/>
</dbReference>
<dbReference type="AlphaFoldDB" id="A0A812XG47"/>
<keyword evidence="18" id="KW-1185">Reference proteome</keyword>
<evidence type="ECO:0000256" key="4">
    <source>
        <dbReference type="ARBA" id="ARBA00012142"/>
    </source>
</evidence>
<name>A0A812XG47_9DINO</name>
<evidence type="ECO:0000256" key="5">
    <source>
        <dbReference type="ARBA" id="ARBA00022679"/>
    </source>
</evidence>
<dbReference type="Proteomes" id="UP000601435">
    <property type="component" value="Unassembled WGS sequence"/>
</dbReference>
<keyword evidence="12" id="KW-0670">Pyruvate</keyword>
<evidence type="ECO:0000256" key="3">
    <source>
        <dbReference type="ARBA" id="ARBA00008663"/>
    </source>
</evidence>
<dbReference type="PROSITE" id="PS00110">
    <property type="entry name" value="PYRUVATE_KINASE"/>
    <property type="match status" value="1"/>
</dbReference>
<dbReference type="InterPro" id="IPR015795">
    <property type="entry name" value="Pyrv_Knase_C"/>
</dbReference>
<keyword evidence="5 13" id="KW-0808">Transferase</keyword>
<feature type="compositionally biased region" description="Acidic residues" evidence="14">
    <location>
        <begin position="312"/>
        <end position="321"/>
    </location>
</feature>
<dbReference type="PANTHER" id="PTHR11817">
    <property type="entry name" value="PYRUVATE KINASE"/>
    <property type="match status" value="1"/>
</dbReference>
<accession>A0A812XG47</accession>
<keyword evidence="6" id="KW-0479">Metal-binding</keyword>
<dbReference type="OrthoDB" id="108365at2759"/>
<dbReference type="PRINTS" id="PR01050">
    <property type="entry name" value="PYRUVTKNASE"/>
</dbReference>
<evidence type="ECO:0000256" key="1">
    <source>
        <dbReference type="ARBA" id="ARBA00001958"/>
    </source>
</evidence>
<evidence type="ECO:0000256" key="7">
    <source>
        <dbReference type="ARBA" id="ARBA00022741"/>
    </source>
</evidence>
<evidence type="ECO:0000256" key="6">
    <source>
        <dbReference type="ARBA" id="ARBA00022723"/>
    </source>
</evidence>
<keyword evidence="11 13" id="KW-0324">Glycolysis</keyword>
<evidence type="ECO:0000259" key="15">
    <source>
        <dbReference type="Pfam" id="PF00224"/>
    </source>
</evidence>
<sequence length="321" mass="34925">MKELRALVNSEEFNQPDLKLLAKIEKPSAVDDLQKILEECDGVMVARGDLGVEMNPQDVPFVQKEIIESARIVGKPVIVATQMLETMITNPMPTRAECSDIANAIIDGCDAVMLSGESAVGKYPAEAVAMQRRVIESAESRIDFASVNSGRMEKQHLTETQIATEAVLSSAATLAKDMNACGMVVFSATGESVRLLAQRRPTVPILAICRCLEVARQVALMHGVYAIFDHEVAKFSSEASRPENFDKVRFATGVEIGCRIARELALPKSEEDWLVVVARLPLFSQGCLNASRLIQAGGPKKMDGYGSQNIPSEDDEDELGD</sequence>
<feature type="region of interest" description="Disordered" evidence="14">
    <location>
        <begin position="299"/>
        <end position="321"/>
    </location>
</feature>